<evidence type="ECO:0000256" key="5">
    <source>
        <dbReference type="ARBA" id="ARBA00023235"/>
    </source>
</evidence>
<proteinExistence type="inferred from homology"/>
<evidence type="ECO:0000256" key="3">
    <source>
        <dbReference type="ARBA" id="ARBA00012787"/>
    </source>
</evidence>
<dbReference type="GO" id="GO:0160148">
    <property type="term" value="F:tRNA pseudouridine(55) synthase activity"/>
    <property type="evidence" value="ECO:0007669"/>
    <property type="project" value="UniProtKB-EC"/>
</dbReference>
<evidence type="ECO:0000256" key="2">
    <source>
        <dbReference type="ARBA" id="ARBA00005642"/>
    </source>
</evidence>
<dbReference type="InterPro" id="IPR020103">
    <property type="entry name" value="PsdUridine_synth_cat_dom_sf"/>
</dbReference>
<dbReference type="GO" id="GO:0006400">
    <property type="term" value="P:tRNA modification"/>
    <property type="evidence" value="ECO:0007669"/>
    <property type="project" value="TreeGrafter"/>
</dbReference>
<dbReference type="InterPro" id="IPR014780">
    <property type="entry name" value="tRNA_psdUridine_synth_TruB"/>
</dbReference>
<organism evidence="7 8">
    <name type="scientific">candidate division WWE3 bacterium</name>
    <dbReference type="NCBI Taxonomy" id="2053526"/>
    <lineage>
        <taxon>Bacteria</taxon>
        <taxon>Katanobacteria</taxon>
    </lineage>
</organism>
<dbReference type="AlphaFoldDB" id="A0A955EC26"/>
<evidence type="ECO:0000256" key="1">
    <source>
        <dbReference type="ARBA" id="ARBA00000385"/>
    </source>
</evidence>
<feature type="domain" description="Pseudouridine synthase II N-terminal" evidence="6">
    <location>
        <begin position="34"/>
        <end position="160"/>
    </location>
</feature>
<dbReference type="Gene3D" id="3.30.2350.10">
    <property type="entry name" value="Pseudouridine synthase"/>
    <property type="match status" value="1"/>
</dbReference>
<comment type="similarity">
    <text evidence="2">Belongs to the pseudouridine synthase TruB family. Type 1 subfamily.</text>
</comment>
<gene>
    <name evidence="7" type="ORF">KC980_03685</name>
</gene>
<dbReference type="PANTHER" id="PTHR13767">
    <property type="entry name" value="TRNA-PSEUDOURIDINE SYNTHASE"/>
    <property type="match status" value="1"/>
</dbReference>
<reference evidence="7" key="2">
    <citation type="journal article" date="2021" name="Microbiome">
        <title>Successional dynamics and alternative stable states in a saline activated sludge microbial community over 9 years.</title>
        <authorList>
            <person name="Wang Y."/>
            <person name="Ye J."/>
            <person name="Ju F."/>
            <person name="Liu L."/>
            <person name="Boyd J.A."/>
            <person name="Deng Y."/>
            <person name="Parks D.H."/>
            <person name="Jiang X."/>
            <person name="Yin X."/>
            <person name="Woodcroft B.J."/>
            <person name="Tyson G.W."/>
            <person name="Hugenholtz P."/>
            <person name="Polz M.F."/>
            <person name="Zhang T."/>
        </authorList>
    </citation>
    <scope>NUCLEOTIDE SEQUENCE</scope>
    <source>
        <strain evidence="7">HKST-UBA79</strain>
    </source>
</reference>
<protein>
    <recommendedName>
        <fullName evidence="3">tRNA pseudouridine(55) synthase</fullName>
        <ecNumber evidence="3">5.4.99.25</ecNumber>
    </recommendedName>
</protein>
<keyword evidence="4" id="KW-0819">tRNA processing</keyword>
<comment type="catalytic activity">
    <reaction evidence="1">
        <text>uridine(55) in tRNA = pseudouridine(55) in tRNA</text>
        <dbReference type="Rhea" id="RHEA:42532"/>
        <dbReference type="Rhea" id="RHEA-COMP:10101"/>
        <dbReference type="Rhea" id="RHEA-COMP:10102"/>
        <dbReference type="ChEBI" id="CHEBI:65314"/>
        <dbReference type="ChEBI" id="CHEBI:65315"/>
        <dbReference type="EC" id="5.4.99.25"/>
    </reaction>
</comment>
<dbReference type="InterPro" id="IPR002501">
    <property type="entry name" value="PsdUridine_synth_N"/>
</dbReference>
<reference evidence="7" key="1">
    <citation type="submission" date="2020-04" db="EMBL/GenBank/DDBJ databases">
        <authorList>
            <person name="Zhang T."/>
        </authorList>
    </citation>
    <scope>NUCLEOTIDE SEQUENCE</scope>
    <source>
        <strain evidence="7">HKST-UBA79</strain>
    </source>
</reference>
<dbReference type="EMBL" id="JAGQNX010000114">
    <property type="protein sequence ID" value="MCA9308590.1"/>
    <property type="molecule type" value="Genomic_DNA"/>
</dbReference>
<dbReference type="Pfam" id="PF01509">
    <property type="entry name" value="TruB_N"/>
    <property type="match status" value="1"/>
</dbReference>
<accession>A0A955EC26</accession>
<keyword evidence="5" id="KW-0413">Isomerase</keyword>
<sequence length="246" mass="27750">MINVPKIIPVWKKVGESTHVIAHQIAQKYGVLTSHTGTLDPMAEGVVIILTGEERLKKYEYAHWLKTYEFTMIFGIDTDSYDGLGFPTLCSTTPFARTQLEEVLKSFNGSYTQTVPPYAAIKVKGKPLHWYARNNLLNTIELPTRSGDLSNIKLLDFYELELSKITHRVLNNIASVVGDLRQEEVSNAWAKLSTVYKNFYAAQITVTTTKGLYVRGLAVDIAKRLCTYGFVLELIRTKNGDYTFAE</sequence>
<dbReference type="EC" id="5.4.99.25" evidence="3"/>
<evidence type="ECO:0000313" key="8">
    <source>
        <dbReference type="Proteomes" id="UP000740557"/>
    </source>
</evidence>
<comment type="caution">
    <text evidence="7">The sequence shown here is derived from an EMBL/GenBank/DDBJ whole genome shotgun (WGS) entry which is preliminary data.</text>
</comment>
<dbReference type="Proteomes" id="UP000740557">
    <property type="component" value="Unassembled WGS sequence"/>
</dbReference>
<evidence type="ECO:0000313" key="7">
    <source>
        <dbReference type="EMBL" id="MCA9308590.1"/>
    </source>
</evidence>
<dbReference type="SUPFAM" id="SSF55120">
    <property type="entry name" value="Pseudouridine synthase"/>
    <property type="match status" value="1"/>
</dbReference>
<evidence type="ECO:0000259" key="6">
    <source>
        <dbReference type="Pfam" id="PF01509"/>
    </source>
</evidence>
<name>A0A955EC26_UNCKA</name>
<dbReference type="GO" id="GO:0003723">
    <property type="term" value="F:RNA binding"/>
    <property type="evidence" value="ECO:0007669"/>
    <property type="project" value="InterPro"/>
</dbReference>
<dbReference type="GO" id="GO:1990481">
    <property type="term" value="P:mRNA pseudouridine synthesis"/>
    <property type="evidence" value="ECO:0007669"/>
    <property type="project" value="TreeGrafter"/>
</dbReference>
<evidence type="ECO:0000256" key="4">
    <source>
        <dbReference type="ARBA" id="ARBA00022694"/>
    </source>
</evidence>
<dbReference type="PANTHER" id="PTHR13767:SF2">
    <property type="entry name" value="PSEUDOURIDYLATE SYNTHASE TRUB1"/>
    <property type="match status" value="1"/>
</dbReference>